<reference evidence="5" key="1">
    <citation type="submission" date="2025-08" db="UniProtKB">
        <authorList>
            <consortium name="Ensembl"/>
        </authorList>
    </citation>
    <scope>IDENTIFICATION</scope>
</reference>
<dbReference type="InterPro" id="IPR000210">
    <property type="entry name" value="BTB/POZ_dom"/>
</dbReference>
<dbReference type="InterPro" id="IPR011705">
    <property type="entry name" value="BACK"/>
</dbReference>
<dbReference type="PROSITE" id="PS50097">
    <property type="entry name" value="BTB"/>
    <property type="match status" value="2"/>
</dbReference>
<evidence type="ECO:0000313" key="6">
    <source>
        <dbReference type="Proteomes" id="UP000264820"/>
    </source>
</evidence>
<feature type="region of interest" description="Disordered" evidence="3">
    <location>
        <begin position="1"/>
        <end position="36"/>
    </location>
</feature>
<accession>A0A3Q2YYS2</accession>
<dbReference type="Ensembl" id="ENSHCOT00000026258.1">
    <property type="protein sequence ID" value="ENSHCOP00000024147.1"/>
    <property type="gene ID" value="ENSHCOG00000013246.1"/>
</dbReference>
<dbReference type="SMART" id="SM00875">
    <property type="entry name" value="BACK"/>
    <property type="match status" value="1"/>
</dbReference>
<sequence>MEASGSGLPAEWDEQWRSEKERRKRVLGEGREGVEQDKRELRKIVAFNDSRLGLTSERAEPCGSKLEEDGGRVDDVRRYPSESFPGEMFKVLKELLESGLLTDLTLTTEDGSSFRVHSSILAAVSSFIEARVRVETQTCEVAAHQWCLFLAPDVDHCGLQAVVEFAYTGKLIATGDTLPQIEAAARALGVPRLLDLCDQTVGAKADLRKEKAISAEEEMRRTLRSIEQLWADGVGCDVILDVNGALFHVHRVILAASSDYFRGMFTSGMRESRQARVVLPLKVIPEMAALIAFAYRASLPVNWDCVFELACTALQFQFRSAVSLCLLFMKQEMGAGSCLDVASFAEAYGMSELLEEANDYVLRNFLEVSATEKFLDLQAEKLLDFLCSDGLSVPSELVVFRALVSWLEVDSEERLGHAFKLMRGVRFPLMTFREFREVRAINLRLETKDVQLHGAAFKEFGSTLSEQDHCRVRRPKDSLLLVGGDQLDQDVGQRVPSGEIWFVNSLRSGTGLVKDIEWRKLAQIPDRPKFRHGVATLGGRLFVIGGCHFYAKDDVMKSTYSYEPKQDLWKRCADMQECRSNFSVVVHQGQLCAIGGDKQLNTNLNSVEMYNTEADTWSFVRPLNHPLSGQAATVLDGRVFVSGGFDPQYVCLASLFVYDPEAGSVHMAKMTQDRAQHCMEALRGCLYVAGGVCNLRTYYTDQLTCEVYNPAADCWTTLAPLPVPHVGAASAILEENIYLLGGYCQEDYSESGLVHRFNQITQRWERMGKVPAAVTDIRACVLQLPQHLRW</sequence>
<dbReference type="Gene3D" id="1.25.40.420">
    <property type="match status" value="1"/>
</dbReference>
<evidence type="ECO:0000256" key="1">
    <source>
        <dbReference type="ARBA" id="ARBA00022441"/>
    </source>
</evidence>
<dbReference type="Pfam" id="PF24981">
    <property type="entry name" value="Beta-prop_ATRN-LZTR1"/>
    <property type="match status" value="1"/>
</dbReference>
<dbReference type="STRING" id="109280.ENSHCOP00000024147"/>
<dbReference type="SUPFAM" id="SSF117281">
    <property type="entry name" value="Kelch motif"/>
    <property type="match status" value="1"/>
</dbReference>
<dbReference type="InterPro" id="IPR056737">
    <property type="entry name" value="Beta-prop_ATRN-MKLN-like"/>
</dbReference>
<feature type="domain" description="BTB" evidence="4">
    <location>
        <begin position="102"/>
        <end position="175"/>
    </location>
</feature>
<protein>
    <submittedName>
        <fullName evidence="5">Si:ch211-63p21.8</fullName>
    </submittedName>
</protein>
<keyword evidence="6" id="KW-1185">Reference proteome</keyword>
<dbReference type="OrthoDB" id="45365at2759"/>
<organism evidence="5 6">
    <name type="scientific">Hippocampus comes</name>
    <name type="common">Tiger tail seahorse</name>
    <dbReference type="NCBI Taxonomy" id="109280"/>
    <lineage>
        <taxon>Eukaryota</taxon>
        <taxon>Metazoa</taxon>
        <taxon>Chordata</taxon>
        <taxon>Craniata</taxon>
        <taxon>Vertebrata</taxon>
        <taxon>Euteleostomi</taxon>
        <taxon>Actinopterygii</taxon>
        <taxon>Neopterygii</taxon>
        <taxon>Teleostei</taxon>
        <taxon>Neoteleostei</taxon>
        <taxon>Acanthomorphata</taxon>
        <taxon>Syngnathiaria</taxon>
        <taxon>Syngnathiformes</taxon>
        <taxon>Syngnathoidei</taxon>
        <taxon>Syngnathidae</taxon>
        <taxon>Hippocampus</taxon>
    </lineage>
</organism>
<evidence type="ECO:0000256" key="3">
    <source>
        <dbReference type="SAM" id="MobiDB-lite"/>
    </source>
</evidence>
<dbReference type="InterPro" id="IPR015915">
    <property type="entry name" value="Kelch-typ_b-propeller"/>
</dbReference>
<feature type="compositionally biased region" description="Basic and acidic residues" evidence="3">
    <location>
        <begin position="14"/>
        <end position="36"/>
    </location>
</feature>
<evidence type="ECO:0000256" key="2">
    <source>
        <dbReference type="ARBA" id="ARBA00022737"/>
    </source>
</evidence>
<evidence type="ECO:0000313" key="5">
    <source>
        <dbReference type="Ensembl" id="ENSHCOP00000024147.1"/>
    </source>
</evidence>
<keyword evidence="2" id="KW-0677">Repeat</keyword>
<dbReference type="Gene3D" id="3.30.710.10">
    <property type="entry name" value="Potassium Channel Kv1.1, Chain A"/>
    <property type="match status" value="2"/>
</dbReference>
<dbReference type="PANTHER" id="PTHR45632:SF14">
    <property type="entry name" value="KELCH-LIKE PROTEIN 33"/>
    <property type="match status" value="1"/>
</dbReference>
<keyword evidence="1" id="KW-0880">Kelch repeat</keyword>
<dbReference type="FunFam" id="1.25.40.420:FF:000001">
    <property type="entry name" value="Kelch-like family member 12"/>
    <property type="match status" value="1"/>
</dbReference>
<dbReference type="GeneID" id="109516513"/>
<dbReference type="PANTHER" id="PTHR45632">
    <property type="entry name" value="LD33804P"/>
    <property type="match status" value="1"/>
</dbReference>
<dbReference type="Proteomes" id="UP000264820">
    <property type="component" value="Unplaced"/>
</dbReference>
<dbReference type="SUPFAM" id="SSF54695">
    <property type="entry name" value="POZ domain"/>
    <property type="match status" value="2"/>
</dbReference>
<dbReference type="InterPro" id="IPR006652">
    <property type="entry name" value="Kelch_1"/>
</dbReference>
<dbReference type="GeneTree" id="ENSGT00940000164143"/>
<dbReference type="InterPro" id="IPR011333">
    <property type="entry name" value="SKP1/BTB/POZ_sf"/>
</dbReference>
<dbReference type="OMA" id="QDTHLIH"/>
<reference evidence="5" key="2">
    <citation type="submission" date="2025-09" db="UniProtKB">
        <authorList>
            <consortium name="Ensembl"/>
        </authorList>
    </citation>
    <scope>IDENTIFICATION</scope>
</reference>
<dbReference type="Pfam" id="PF07707">
    <property type="entry name" value="BACK"/>
    <property type="match status" value="1"/>
</dbReference>
<dbReference type="RefSeq" id="XP_019726686.1">
    <property type="nucleotide sequence ID" value="XM_019871127.1"/>
</dbReference>
<name>A0A3Q2YYS2_HIPCM</name>
<evidence type="ECO:0000259" key="4">
    <source>
        <dbReference type="PROSITE" id="PS50097"/>
    </source>
</evidence>
<dbReference type="AlphaFoldDB" id="A0A3Q2YYS2"/>
<dbReference type="Gene3D" id="2.120.10.80">
    <property type="entry name" value="Kelch-type beta propeller"/>
    <property type="match status" value="2"/>
</dbReference>
<dbReference type="Pfam" id="PF21536">
    <property type="entry name" value="BTB_KLHL33"/>
    <property type="match status" value="1"/>
</dbReference>
<feature type="domain" description="BTB" evidence="4">
    <location>
        <begin position="236"/>
        <end position="303"/>
    </location>
</feature>
<dbReference type="SMART" id="SM00225">
    <property type="entry name" value="BTB"/>
    <property type="match status" value="2"/>
</dbReference>
<proteinExistence type="predicted"/>
<dbReference type="SMART" id="SM00612">
    <property type="entry name" value="Kelch"/>
    <property type="match status" value="4"/>
</dbReference>
<dbReference type="Pfam" id="PF00651">
    <property type="entry name" value="BTB"/>
    <property type="match status" value="1"/>
</dbReference>